<organism evidence="2 3">
    <name type="scientific">Handroanthus impetiginosus</name>
    <dbReference type="NCBI Taxonomy" id="429701"/>
    <lineage>
        <taxon>Eukaryota</taxon>
        <taxon>Viridiplantae</taxon>
        <taxon>Streptophyta</taxon>
        <taxon>Embryophyta</taxon>
        <taxon>Tracheophyta</taxon>
        <taxon>Spermatophyta</taxon>
        <taxon>Magnoliopsida</taxon>
        <taxon>eudicotyledons</taxon>
        <taxon>Gunneridae</taxon>
        <taxon>Pentapetalae</taxon>
        <taxon>asterids</taxon>
        <taxon>lamiids</taxon>
        <taxon>Lamiales</taxon>
        <taxon>Bignoniaceae</taxon>
        <taxon>Crescentiina</taxon>
        <taxon>Tabebuia alliance</taxon>
        <taxon>Handroanthus</taxon>
    </lineage>
</organism>
<evidence type="ECO:0000313" key="2">
    <source>
        <dbReference type="EMBL" id="PIM98388.1"/>
    </source>
</evidence>
<evidence type="ECO:0000313" key="3">
    <source>
        <dbReference type="Proteomes" id="UP000231279"/>
    </source>
</evidence>
<reference evidence="3" key="1">
    <citation type="journal article" date="2018" name="Gigascience">
        <title>Genome assembly of the Pink Ipe (Handroanthus impetiginosus, Bignoniaceae), a highly valued, ecologically keystone Neotropical timber forest tree.</title>
        <authorList>
            <person name="Silva-Junior O.B."/>
            <person name="Grattapaglia D."/>
            <person name="Novaes E."/>
            <person name="Collevatti R.G."/>
        </authorList>
    </citation>
    <scope>NUCLEOTIDE SEQUENCE [LARGE SCALE GENOMIC DNA]</scope>
    <source>
        <strain evidence="3">cv. UFG-1</strain>
    </source>
</reference>
<comment type="caution">
    <text evidence="2">The sequence shown here is derived from an EMBL/GenBank/DDBJ whole genome shotgun (WGS) entry which is preliminary data.</text>
</comment>
<dbReference type="InterPro" id="IPR058353">
    <property type="entry name" value="DUF8040"/>
</dbReference>
<dbReference type="OrthoDB" id="904428at2759"/>
<accession>A0A2G9FZ96</accession>
<dbReference type="STRING" id="429701.A0A2G9FZ96"/>
<dbReference type="Pfam" id="PF26138">
    <property type="entry name" value="DUF8040"/>
    <property type="match status" value="1"/>
</dbReference>
<sequence>MEPWNIRDCLSMKLWDISNCISISSNIPYDREMSDINEDQVQKDLDWWTLCQVTTRSILTYYENYLYKEILNGYGIRCYQAFHLEKLVFLDLCHKLTHKYGLYPTREMSVYEEVAIFLMTCAHGVDNRRDDLKAFHRVLKSVGKLAKDIIKPHPEYNEGKGYHRPHQYRYKPFFDVGNF</sequence>
<protein>
    <recommendedName>
        <fullName evidence="1">DUF8040 domain-containing protein</fullName>
    </recommendedName>
</protein>
<dbReference type="AlphaFoldDB" id="A0A2G9FZ96"/>
<keyword evidence="3" id="KW-1185">Reference proteome</keyword>
<feature type="domain" description="DUF8040" evidence="1">
    <location>
        <begin position="68"/>
        <end position="129"/>
    </location>
</feature>
<dbReference type="EMBL" id="NKXS01008440">
    <property type="protein sequence ID" value="PIM98388.1"/>
    <property type="molecule type" value="Genomic_DNA"/>
</dbReference>
<gene>
    <name evidence="2" type="ORF">CDL12_29134</name>
</gene>
<evidence type="ECO:0000259" key="1">
    <source>
        <dbReference type="Pfam" id="PF26138"/>
    </source>
</evidence>
<proteinExistence type="predicted"/>
<name>A0A2G9FZ96_9LAMI</name>
<dbReference type="Proteomes" id="UP000231279">
    <property type="component" value="Unassembled WGS sequence"/>
</dbReference>